<evidence type="ECO:0000313" key="3">
    <source>
        <dbReference type="Proteomes" id="UP000438699"/>
    </source>
</evidence>
<keyword evidence="1" id="KW-0533">Nickel</keyword>
<feature type="binding site" evidence="1">
    <location>
        <position position="125"/>
    </location>
    <ligand>
        <name>Ni(2+)</name>
        <dbReference type="ChEBI" id="CHEBI:49786"/>
    </ligand>
</feature>
<reference evidence="2 3" key="1">
    <citation type="journal article" date="2017" name="Int. J. Syst. Evol. Microbiol.">
        <title>Desulfovibrio senegalensis sp. nov., a mesophilic sulfate reducer isolated from marine sediment.</title>
        <authorList>
            <person name="Thioye A."/>
            <person name="Gam Z.B.A."/>
            <person name="Mbengue M."/>
            <person name="Cayol J.L."/>
            <person name="Joseph-Bartoli M."/>
            <person name="Toure-Kane C."/>
            <person name="Labat M."/>
        </authorList>
    </citation>
    <scope>NUCLEOTIDE SEQUENCE [LARGE SCALE GENOMIC DNA]</scope>
    <source>
        <strain evidence="2 3">DSM 101509</strain>
    </source>
</reference>
<dbReference type="GO" id="GO:0016151">
    <property type="term" value="F:nickel cation binding"/>
    <property type="evidence" value="ECO:0007669"/>
    <property type="project" value="InterPro"/>
</dbReference>
<gene>
    <name evidence="2" type="ORF">F8A88_02480</name>
</gene>
<keyword evidence="3" id="KW-1185">Reference proteome</keyword>
<dbReference type="InterPro" id="IPR029014">
    <property type="entry name" value="NiFe-Hase_large"/>
</dbReference>
<sequence length="586" mass="63643">MHPAGRVFLTLGRAHIDVSFSCGCTSTSFAPPSFSFLPRAGCRGGIMTDSIAVQKARSTFGSDVSAQEIVSCSGNAFVTHVRLEGGRVNKVWSTGRMVRNMNVLLRGELDGQGRPRFVNQPHCLCNDGHALAAIRAVEDLAGVVLPHSAVLVRRIVQSLRCIQEHLLHFYQFHLSDWASLAAALAADAVETARLSTMPDEDADHFRMVRERLASLAKAHPAPMPEAAYRGAGELHLLLYGHALRAIRAGASLQTALGLLGCGPKGFSAYRLGGLSSDLDLDVPVIGRLRAALAECRDFVSSVFPGDVAHIARVYGPWAEKGRGHAFLTWDGAGPGSLIVPGADEASWRVLPSEGGAVREESEPDWCNEDRSCYRLSSDWNRPSFRWERDDFFWLSAPRHGRDACEVGPLARVLGGWLHGRDEVRQTMTAVLDDGGLSLEAMNSTMGRVLSRAIECAAGMRSVFGWLEELEGVWQAEDRHDADFVLPASGTGVGRVEVPRGSLAHTVCWDHGRIVNHEYLIPSLWNFSPRDSRGAPGPLESALAGAFVADPDSPVEILRTLHQLDPCNTCHVMVEDRDTGRTSLITA</sequence>
<accession>A0A6N6N4I9</accession>
<dbReference type="Pfam" id="PF00374">
    <property type="entry name" value="NiFeSe_Hases"/>
    <property type="match status" value="1"/>
</dbReference>
<feature type="binding site" evidence="1">
    <location>
        <position position="125"/>
    </location>
    <ligand>
        <name>Fe cation</name>
        <dbReference type="ChEBI" id="CHEBI:24875"/>
    </ligand>
</feature>
<dbReference type="AlphaFoldDB" id="A0A6N6N4I9"/>
<comment type="cofactor">
    <cofactor evidence="1">
        <name>Fe cation</name>
        <dbReference type="ChEBI" id="CHEBI:24875"/>
    </cofactor>
</comment>
<keyword evidence="1" id="KW-0408">Iron</keyword>
<dbReference type="InterPro" id="IPR050867">
    <property type="entry name" value="NiFe/NiFeSe_hydrgnase_LSU"/>
</dbReference>
<dbReference type="PANTHER" id="PTHR42958">
    <property type="entry name" value="HYDROGENASE-2 LARGE CHAIN"/>
    <property type="match status" value="1"/>
</dbReference>
<feature type="binding site" evidence="1">
    <location>
        <position position="566"/>
    </location>
    <ligand>
        <name>Ni(2+)</name>
        <dbReference type="ChEBI" id="CHEBI:49786"/>
    </ligand>
</feature>
<dbReference type="InterPro" id="IPR001501">
    <property type="entry name" value="Ni-dep_hyd_lsu"/>
</dbReference>
<comment type="cofactor">
    <cofactor evidence="1">
        <name>Ni(2+)</name>
        <dbReference type="ChEBI" id="CHEBI:49786"/>
    </cofactor>
</comment>
<evidence type="ECO:0000256" key="1">
    <source>
        <dbReference type="PIRSR" id="PIRSR601501-1"/>
    </source>
</evidence>
<dbReference type="Gene3D" id="1.10.645.10">
    <property type="entry name" value="Cytochrome-c3 Hydrogenase, chain B"/>
    <property type="match status" value="1"/>
</dbReference>
<feature type="binding site" evidence="1">
    <location>
        <position position="569"/>
    </location>
    <ligand>
        <name>Fe cation</name>
        <dbReference type="ChEBI" id="CHEBI:24875"/>
    </ligand>
</feature>
<comment type="caution">
    <text evidence="2">The sequence shown here is derived from an EMBL/GenBank/DDBJ whole genome shotgun (WGS) entry which is preliminary data.</text>
</comment>
<dbReference type="Proteomes" id="UP000438699">
    <property type="component" value="Unassembled WGS sequence"/>
</dbReference>
<dbReference type="SUPFAM" id="SSF56762">
    <property type="entry name" value="HydB/Nqo4-like"/>
    <property type="match status" value="1"/>
</dbReference>
<name>A0A6N6N4I9_9BACT</name>
<dbReference type="EMBL" id="WAIE01000001">
    <property type="protein sequence ID" value="KAB1443150.1"/>
    <property type="molecule type" value="Genomic_DNA"/>
</dbReference>
<dbReference type="PANTHER" id="PTHR42958:SF4">
    <property type="entry name" value="HYDROGENASE EXPRESSION_FORMATION PROTEIN HUPK"/>
    <property type="match status" value="1"/>
</dbReference>
<keyword evidence="1" id="KW-0479">Metal-binding</keyword>
<evidence type="ECO:0000313" key="2">
    <source>
        <dbReference type="EMBL" id="KAB1443150.1"/>
    </source>
</evidence>
<proteinExistence type="predicted"/>
<organism evidence="2 3">
    <name type="scientific">Pseudodesulfovibrio senegalensis</name>
    <dbReference type="NCBI Taxonomy" id="1721087"/>
    <lineage>
        <taxon>Bacteria</taxon>
        <taxon>Pseudomonadati</taxon>
        <taxon>Thermodesulfobacteriota</taxon>
        <taxon>Desulfovibrionia</taxon>
        <taxon>Desulfovibrionales</taxon>
        <taxon>Desulfovibrionaceae</taxon>
    </lineage>
</organism>
<protein>
    <submittedName>
        <fullName evidence="2">Nickel-dependent hydrogenase large subunit</fullName>
    </submittedName>
</protein>